<keyword evidence="6" id="KW-0874">Quinone</keyword>
<dbReference type="Pfam" id="PF22117">
    <property type="entry name" value="Fer4_Nqo3"/>
    <property type="match status" value="1"/>
</dbReference>
<evidence type="ECO:0000259" key="16">
    <source>
        <dbReference type="PROSITE" id="PS51379"/>
    </source>
</evidence>
<dbReference type="OrthoDB" id="9810782at2"/>
<sequence length="673" mass="72568">MGNMVSLKIDGKDVKVEEGLNLIEAAATAGVHIPNLCYIKGMKGIGACRLCVVEVEGGKAPVIACNTKVKEGMSVVTNTEKVKEIRKFVIDLILSMHPLDCMTCTKAGVCNLQQYAYDFEIKESSFTRKKFGYPTDESNPFIKRDPEYCVLCSRCVRVCKAQGTNVLEFSGRGVGAKVVTAQDKPLQESGCTFCGSCVDACPVNALLEADRWRKGREWEYDKVASVCLSCGNGCSISVSTKDGEVVKINSGVSDGAAEKYICAIGRYGFDSLNSETRLKTPLKRVSGELKETTWADALAIVADKLKGARNEAAFITSANILNEDAILLKKLAADVVKTKNYDSSVTLYSDYDAVKSGTANLEKADLFVLVGTAPDQWSRVLPALDAVIRKKVNESGAKLLVISSGEPRIASAATLTMRGDEVKSLEQLAQAVISKGVKAPKEMVEALAHVDPSDAAMAAADLFIAAKSPVILASPALYKAAANLSLIKEDAVSVPYEANAKGVVFMGLTSEGKKFRDILGSKTKVVYAIGEIPVDKRPETEFLVVQNSHLTDLAVKADIVLPSTPALESEGTIVDYLGRLKEVRRAVEPSGESKAHADIFVDLAEAMGASLKKVKDTDVKKALKTKAKTVFSPFKREKDLDIDTEKFTEDINRSAINGSRLLWLKETEEAVSV</sequence>
<dbReference type="EC" id="1.6.5.3" evidence="19"/>
<dbReference type="Gene3D" id="2.20.25.90">
    <property type="entry name" value="ADC-like domains"/>
    <property type="match status" value="1"/>
</dbReference>
<evidence type="ECO:0000259" key="15">
    <source>
        <dbReference type="PROSITE" id="PS51085"/>
    </source>
</evidence>
<evidence type="ECO:0000256" key="10">
    <source>
        <dbReference type="ARBA" id="ARBA00023004"/>
    </source>
</evidence>
<keyword evidence="9" id="KW-1278">Translocase</keyword>
<organism evidence="19 20">
    <name type="scientific">Candidatus Sulfobium mesophilum</name>
    <dbReference type="NCBI Taxonomy" id="2016548"/>
    <lineage>
        <taxon>Bacteria</taxon>
        <taxon>Pseudomonadati</taxon>
        <taxon>Nitrospirota</taxon>
        <taxon>Nitrospiria</taxon>
        <taxon>Nitrospirales</taxon>
        <taxon>Nitrospiraceae</taxon>
        <taxon>Candidatus Sulfobium</taxon>
    </lineage>
</organism>
<comment type="cofactor">
    <cofactor evidence="1">
        <name>[4Fe-4S] cluster</name>
        <dbReference type="ChEBI" id="CHEBI:49883"/>
    </cofactor>
</comment>
<feature type="domain" description="2Fe-2S ferredoxin-type" evidence="15">
    <location>
        <begin position="3"/>
        <end position="81"/>
    </location>
</feature>
<dbReference type="GO" id="GO:0046872">
    <property type="term" value="F:metal ion binding"/>
    <property type="evidence" value="ECO:0007669"/>
    <property type="project" value="UniProtKB-KW"/>
</dbReference>
<dbReference type="PANTHER" id="PTHR43105:SF10">
    <property type="entry name" value="NADH-QUINONE OXIDOREDUCTASE SUBUNIT G"/>
    <property type="match status" value="1"/>
</dbReference>
<name>A0A2U3QFD8_9BACT</name>
<dbReference type="SMART" id="SM00929">
    <property type="entry name" value="NADH-G_4Fe-4S_3"/>
    <property type="match status" value="1"/>
</dbReference>
<dbReference type="InterPro" id="IPR006963">
    <property type="entry name" value="Mopterin_OxRdtase_4Fe-4S_dom"/>
</dbReference>
<keyword evidence="7" id="KW-0479">Metal-binding</keyword>
<evidence type="ECO:0000256" key="3">
    <source>
        <dbReference type="ARBA" id="ARBA00005404"/>
    </source>
</evidence>
<dbReference type="CDD" id="cd00368">
    <property type="entry name" value="Molybdopterin-Binding"/>
    <property type="match status" value="1"/>
</dbReference>
<dbReference type="GO" id="GO:0003954">
    <property type="term" value="F:NADH dehydrogenase activity"/>
    <property type="evidence" value="ECO:0007669"/>
    <property type="project" value="TreeGrafter"/>
</dbReference>
<keyword evidence="8" id="KW-0677">Repeat</keyword>
<feature type="domain" description="4Fe-4S Mo/W bis-MGD-type" evidence="17">
    <location>
        <begin position="220"/>
        <end position="276"/>
    </location>
</feature>
<evidence type="ECO:0000256" key="1">
    <source>
        <dbReference type="ARBA" id="ARBA00001966"/>
    </source>
</evidence>
<evidence type="ECO:0000256" key="8">
    <source>
        <dbReference type="ARBA" id="ARBA00022737"/>
    </source>
</evidence>
<evidence type="ECO:0000313" key="19">
    <source>
        <dbReference type="EMBL" id="SPQ00104.1"/>
    </source>
</evidence>
<dbReference type="PROSITE" id="PS51669">
    <property type="entry name" value="4FE4S_MOW_BIS_MGD"/>
    <property type="match status" value="1"/>
</dbReference>
<evidence type="ECO:0000256" key="4">
    <source>
        <dbReference type="ARBA" id="ARBA00022485"/>
    </source>
</evidence>
<accession>A0A2U3QFD8</accession>
<keyword evidence="19" id="KW-0560">Oxidoreductase</keyword>
<dbReference type="AlphaFoldDB" id="A0A2U3QFD8"/>
<dbReference type="InterPro" id="IPR017896">
    <property type="entry name" value="4Fe4S_Fe-S-bd"/>
</dbReference>
<dbReference type="SMART" id="SM00926">
    <property type="entry name" value="Molybdop_Fe4S4"/>
    <property type="match status" value="1"/>
</dbReference>
<evidence type="ECO:0000256" key="11">
    <source>
        <dbReference type="ARBA" id="ARBA00023014"/>
    </source>
</evidence>
<dbReference type="FunFam" id="3.30.70.20:FF:000035">
    <property type="entry name" value="Iron hydrogenase 1"/>
    <property type="match status" value="1"/>
</dbReference>
<dbReference type="GO" id="GO:0051537">
    <property type="term" value="F:2 iron, 2 sulfur cluster binding"/>
    <property type="evidence" value="ECO:0007669"/>
    <property type="project" value="UniProtKB-KW"/>
</dbReference>
<dbReference type="Gene3D" id="3.10.20.740">
    <property type="match status" value="1"/>
</dbReference>
<keyword evidence="11" id="KW-0411">Iron-sulfur</keyword>
<dbReference type="InterPro" id="IPR054351">
    <property type="entry name" value="NADH_UbQ_OxRdtase_ferredoxin"/>
</dbReference>
<evidence type="ECO:0000256" key="14">
    <source>
        <dbReference type="ARBA" id="ARBA00034078"/>
    </source>
</evidence>
<keyword evidence="10" id="KW-0408">Iron</keyword>
<comment type="similarity">
    <text evidence="3">Belongs to the complex I 75 kDa subunit family.</text>
</comment>
<evidence type="ECO:0000259" key="18">
    <source>
        <dbReference type="PROSITE" id="PS51839"/>
    </source>
</evidence>
<dbReference type="Pfam" id="PF10588">
    <property type="entry name" value="NADH-G_4Fe-4S_3"/>
    <property type="match status" value="1"/>
</dbReference>
<feature type="domain" description="4Fe-4S ferredoxin-type" evidence="16">
    <location>
        <begin position="140"/>
        <end position="169"/>
    </location>
</feature>
<dbReference type="GO" id="GO:0042773">
    <property type="term" value="P:ATP synthesis coupled electron transport"/>
    <property type="evidence" value="ECO:0007669"/>
    <property type="project" value="InterPro"/>
</dbReference>
<dbReference type="PROSITE" id="PS51839">
    <property type="entry name" value="4FE4S_HC3"/>
    <property type="match status" value="1"/>
</dbReference>
<evidence type="ECO:0000256" key="7">
    <source>
        <dbReference type="ARBA" id="ARBA00022723"/>
    </source>
</evidence>
<feature type="domain" description="4Fe-4S His(Cys)3-ligated-type" evidence="18">
    <location>
        <begin position="81"/>
        <end position="120"/>
    </location>
</feature>
<keyword evidence="5" id="KW-0001">2Fe-2S</keyword>
<dbReference type="InterPro" id="IPR019574">
    <property type="entry name" value="NADH_UbQ_OxRdtase_Gsu_4Fe4S-bd"/>
</dbReference>
<dbReference type="Pfam" id="PF04879">
    <property type="entry name" value="Molybdop_Fe4S4"/>
    <property type="match status" value="1"/>
</dbReference>
<dbReference type="SUPFAM" id="SSF54292">
    <property type="entry name" value="2Fe-2S ferredoxin-like"/>
    <property type="match status" value="1"/>
</dbReference>
<evidence type="ECO:0000256" key="13">
    <source>
        <dbReference type="ARBA" id="ARBA00023136"/>
    </source>
</evidence>
<dbReference type="Gene3D" id="3.40.228.10">
    <property type="entry name" value="Dimethylsulfoxide Reductase, domain 2"/>
    <property type="match status" value="1"/>
</dbReference>
<dbReference type="PROSITE" id="PS51085">
    <property type="entry name" value="2FE2S_FER_2"/>
    <property type="match status" value="1"/>
</dbReference>
<dbReference type="CDD" id="cd00207">
    <property type="entry name" value="fer2"/>
    <property type="match status" value="1"/>
</dbReference>
<comment type="subcellular location">
    <subcellularLocation>
        <location evidence="2">Membrane</location>
    </subcellularLocation>
</comment>
<evidence type="ECO:0000256" key="6">
    <source>
        <dbReference type="ARBA" id="ARBA00022719"/>
    </source>
</evidence>
<dbReference type="FunFam" id="3.10.20.740:FF:000004">
    <property type="entry name" value="NADH-quinone oxidoreductase"/>
    <property type="match status" value="1"/>
</dbReference>
<evidence type="ECO:0000256" key="12">
    <source>
        <dbReference type="ARBA" id="ARBA00023027"/>
    </source>
</evidence>
<dbReference type="GO" id="GO:0051539">
    <property type="term" value="F:4 iron, 4 sulfur cluster binding"/>
    <property type="evidence" value="ECO:0007669"/>
    <property type="project" value="UniProtKB-KW"/>
</dbReference>
<dbReference type="PROSITE" id="PS51379">
    <property type="entry name" value="4FE4S_FER_2"/>
    <property type="match status" value="2"/>
</dbReference>
<dbReference type="PROSITE" id="PS00198">
    <property type="entry name" value="4FE4S_FER_1"/>
    <property type="match status" value="1"/>
</dbReference>
<gene>
    <name evidence="19" type="ORF">NBG4_170019</name>
</gene>
<dbReference type="Pfam" id="PF00384">
    <property type="entry name" value="Molybdopterin"/>
    <property type="match status" value="1"/>
</dbReference>
<dbReference type="Gene3D" id="3.40.50.740">
    <property type="match status" value="2"/>
</dbReference>
<proteinExistence type="inferred from homology"/>
<evidence type="ECO:0000313" key="20">
    <source>
        <dbReference type="Proteomes" id="UP000245125"/>
    </source>
</evidence>
<keyword evidence="4" id="KW-0004">4Fe-4S</keyword>
<evidence type="ECO:0000256" key="2">
    <source>
        <dbReference type="ARBA" id="ARBA00004370"/>
    </source>
</evidence>
<protein>
    <submittedName>
        <fullName evidence="19">NADH:ubiquinone oxidoreductase, subunit G, iron-sulfur binding</fullName>
        <ecNumber evidence="19">1.6.5.3</ecNumber>
    </submittedName>
</protein>
<dbReference type="SUPFAM" id="SSF53706">
    <property type="entry name" value="Formate dehydrogenase/DMSO reductase, domains 1-3"/>
    <property type="match status" value="1"/>
</dbReference>
<dbReference type="InterPro" id="IPR050123">
    <property type="entry name" value="Prok_molybdopt-oxidoreductase"/>
</dbReference>
<dbReference type="InterPro" id="IPR036010">
    <property type="entry name" value="2Fe-2S_ferredoxin-like_sf"/>
</dbReference>
<dbReference type="InterPro" id="IPR001041">
    <property type="entry name" value="2Fe-2S_ferredoxin-type"/>
</dbReference>
<dbReference type="GO" id="GO:0048038">
    <property type="term" value="F:quinone binding"/>
    <property type="evidence" value="ECO:0007669"/>
    <property type="project" value="UniProtKB-KW"/>
</dbReference>
<dbReference type="Proteomes" id="UP000245125">
    <property type="component" value="Unassembled WGS sequence"/>
</dbReference>
<keyword evidence="19" id="KW-0830">Ubiquinone</keyword>
<evidence type="ECO:0000256" key="5">
    <source>
        <dbReference type="ARBA" id="ARBA00022714"/>
    </source>
</evidence>
<dbReference type="PANTHER" id="PTHR43105">
    <property type="entry name" value="RESPIRATORY NITRATE REDUCTASE"/>
    <property type="match status" value="1"/>
</dbReference>
<dbReference type="GO" id="GO:0008137">
    <property type="term" value="F:NADH dehydrogenase (ubiquinone) activity"/>
    <property type="evidence" value="ECO:0007669"/>
    <property type="project" value="InterPro"/>
</dbReference>
<keyword evidence="20" id="KW-1185">Reference proteome</keyword>
<dbReference type="InterPro" id="IPR006656">
    <property type="entry name" value="Mopterin_OxRdtase"/>
</dbReference>
<dbReference type="PROSITE" id="PS00641">
    <property type="entry name" value="COMPLEX1_75K_1"/>
    <property type="match status" value="1"/>
</dbReference>
<dbReference type="InterPro" id="IPR000283">
    <property type="entry name" value="NADH_UbQ_OxRdtase_75kDa_su_CS"/>
</dbReference>
<dbReference type="GO" id="GO:0016020">
    <property type="term" value="C:membrane"/>
    <property type="evidence" value="ECO:0007669"/>
    <property type="project" value="UniProtKB-SubCell"/>
</dbReference>
<dbReference type="Pfam" id="PF13510">
    <property type="entry name" value="Fer2_4"/>
    <property type="match status" value="1"/>
</dbReference>
<evidence type="ECO:0000259" key="17">
    <source>
        <dbReference type="PROSITE" id="PS51669"/>
    </source>
</evidence>
<evidence type="ECO:0000256" key="9">
    <source>
        <dbReference type="ARBA" id="ARBA00022967"/>
    </source>
</evidence>
<dbReference type="EMBL" id="OUUY01000061">
    <property type="protein sequence ID" value="SPQ00104.1"/>
    <property type="molecule type" value="Genomic_DNA"/>
</dbReference>
<keyword evidence="13" id="KW-0472">Membrane</keyword>
<reference evidence="20" key="1">
    <citation type="submission" date="2018-03" db="EMBL/GenBank/DDBJ databases">
        <authorList>
            <person name="Zecchin S."/>
        </authorList>
    </citation>
    <scope>NUCLEOTIDE SEQUENCE [LARGE SCALE GENOMIC DNA]</scope>
</reference>
<comment type="cofactor">
    <cofactor evidence="14">
        <name>[2Fe-2S] cluster</name>
        <dbReference type="ChEBI" id="CHEBI:190135"/>
    </cofactor>
</comment>
<dbReference type="SUPFAM" id="SSF54862">
    <property type="entry name" value="4Fe-4S ferredoxins"/>
    <property type="match status" value="1"/>
</dbReference>
<dbReference type="Gene3D" id="3.30.70.20">
    <property type="match status" value="1"/>
</dbReference>
<feature type="domain" description="4Fe-4S ferredoxin-type" evidence="16">
    <location>
        <begin position="182"/>
        <end position="211"/>
    </location>
</feature>
<dbReference type="InterPro" id="IPR017900">
    <property type="entry name" value="4Fe4S_Fe_S_CS"/>
</dbReference>
<keyword evidence="12" id="KW-0520">NAD</keyword>